<dbReference type="RefSeq" id="WP_012728724.1">
    <property type="nucleotide sequence ID" value="NC_012691.1"/>
</dbReference>
<reference evidence="3" key="1">
    <citation type="submission" date="2009-05" db="EMBL/GenBank/DDBJ databases">
        <title>Complete sequence of Tolumonas auensis DSM 9187.</title>
        <authorList>
            <consortium name="US DOE Joint Genome Institute"/>
            <person name="Lucas S."/>
            <person name="Copeland A."/>
            <person name="Lapidus A."/>
            <person name="Glavina del Rio T."/>
            <person name="Tice H."/>
            <person name="Bruce D."/>
            <person name="Goodwin L."/>
            <person name="Pitluck S."/>
            <person name="Chertkov O."/>
            <person name="Brettin T."/>
            <person name="Detter J.C."/>
            <person name="Han C."/>
            <person name="Larimer F."/>
            <person name="Land M."/>
            <person name="Hauser L."/>
            <person name="Kyrpides N."/>
            <person name="Mikhailova N."/>
            <person name="Spring S."/>
            <person name="Beller H."/>
        </authorList>
    </citation>
    <scope>NUCLEOTIDE SEQUENCE [LARGE SCALE GENOMIC DNA]</scope>
    <source>
        <strain evidence="3">DSM 9187 / TA4</strain>
    </source>
</reference>
<dbReference type="eggNOG" id="ENOG50333AT">
    <property type="taxonomic scope" value="Bacteria"/>
</dbReference>
<dbReference type="AlphaFoldDB" id="C4L9Z6"/>
<dbReference type="HOGENOM" id="CLU_136199_1_0_6"/>
<evidence type="ECO:0008006" key="4">
    <source>
        <dbReference type="Google" id="ProtNLM"/>
    </source>
</evidence>
<sequence>MTDLLLLFLICLIGAEAWLRRQQSELAERLIRHYCQSADLQLLSVARQSFGIPLFLARITQKANAFVFEFSRDGVSTEEGELYLVGLHQPVFRVNPPKQSHSHSNETSGIVVNMPAHDENHDSPPVKSDKNNVIPFPRQRH</sequence>
<evidence type="ECO:0000313" key="2">
    <source>
        <dbReference type="EMBL" id="ACQ92125.1"/>
    </source>
</evidence>
<name>C4L9Z6_TOLAT</name>
<dbReference type="KEGG" id="tau:Tola_0496"/>
<organism evidence="2 3">
    <name type="scientific">Tolumonas auensis (strain DSM 9187 / NBRC 110442 / TA 4)</name>
    <dbReference type="NCBI Taxonomy" id="595494"/>
    <lineage>
        <taxon>Bacteria</taxon>
        <taxon>Pseudomonadati</taxon>
        <taxon>Pseudomonadota</taxon>
        <taxon>Gammaproteobacteria</taxon>
        <taxon>Aeromonadales</taxon>
        <taxon>Aeromonadaceae</taxon>
        <taxon>Tolumonas</taxon>
    </lineage>
</organism>
<keyword evidence="3" id="KW-1185">Reference proteome</keyword>
<feature type="compositionally biased region" description="Basic and acidic residues" evidence="1">
    <location>
        <begin position="116"/>
        <end position="130"/>
    </location>
</feature>
<evidence type="ECO:0000256" key="1">
    <source>
        <dbReference type="SAM" id="MobiDB-lite"/>
    </source>
</evidence>
<gene>
    <name evidence="2" type="ordered locus">Tola_0496</name>
</gene>
<dbReference type="InterPro" id="IPR021732">
    <property type="entry name" value="DUF3301"/>
</dbReference>
<dbReference type="Pfam" id="PF11743">
    <property type="entry name" value="DUF3301"/>
    <property type="match status" value="1"/>
</dbReference>
<protein>
    <recommendedName>
        <fullName evidence="4">DUF3301 domain-containing protein</fullName>
    </recommendedName>
</protein>
<dbReference type="EMBL" id="CP001616">
    <property type="protein sequence ID" value="ACQ92125.1"/>
    <property type="molecule type" value="Genomic_DNA"/>
</dbReference>
<proteinExistence type="predicted"/>
<feature type="region of interest" description="Disordered" evidence="1">
    <location>
        <begin position="114"/>
        <end position="141"/>
    </location>
</feature>
<accession>C4L9Z6</accession>
<evidence type="ECO:0000313" key="3">
    <source>
        <dbReference type="Proteomes" id="UP000009073"/>
    </source>
</evidence>
<dbReference type="Proteomes" id="UP000009073">
    <property type="component" value="Chromosome"/>
</dbReference>
<dbReference type="STRING" id="595494.Tola_0496"/>
<reference evidence="2 3" key="2">
    <citation type="journal article" date="2011" name="Stand. Genomic Sci.">
        <title>Complete genome sequence of Tolumonas auensis type strain (TA 4).</title>
        <authorList>
            <person name="Chertkov O."/>
            <person name="Copeland A."/>
            <person name="Lucas S."/>
            <person name="Lapidus A."/>
            <person name="Berry K.W."/>
            <person name="Detter J.C."/>
            <person name="Del Rio T.G."/>
            <person name="Hammon N."/>
            <person name="Dalin E."/>
            <person name="Tice H."/>
            <person name="Pitluck S."/>
            <person name="Richardson P."/>
            <person name="Bruce D."/>
            <person name="Goodwin L."/>
            <person name="Han C."/>
            <person name="Tapia R."/>
            <person name="Saunders E."/>
            <person name="Schmutz J."/>
            <person name="Brettin T."/>
            <person name="Larimer F."/>
            <person name="Land M."/>
            <person name="Hauser L."/>
            <person name="Spring S."/>
            <person name="Rohde M."/>
            <person name="Kyrpides N.C."/>
            <person name="Ivanova N."/>
            <person name="Goker M."/>
            <person name="Beller H.R."/>
            <person name="Klenk H.P."/>
            <person name="Woyke T."/>
        </authorList>
    </citation>
    <scope>NUCLEOTIDE SEQUENCE [LARGE SCALE GENOMIC DNA]</scope>
    <source>
        <strain evidence="3">DSM 9187 / TA4</strain>
    </source>
</reference>
<dbReference type="OrthoDB" id="5959530at2"/>